<organism evidence="2">
    <name type="scientific">Salmonella enterica subsp. enterica serovar Bredeney</name>
    <dbReference type="NCBI Taxonomy" id="134047"/>
    <lineage>
        <taxon>Bacteria</taxon>
        <taxon>Pseudomonadati</taxon>
        <taxon>Pseudomonadota</taxon>
        <taxon>Gammaproteobacteria</taxon>
        <taxon>Enterobacterales</taxon>
        <taxon>Enterobacteriaceae</taxon>
        <taxon>Salmonella</taxon>
    </lineage>
</organism>
<evidence type="ECO:0000256" key="1">
    <source>
        <dbReference type="SAM" id="Phobius"/>
    </source>
</evidence>
<feature type="non-terminal residue" evidence="2">
    <location>
        <position position="1"/>
    </location>
</feature>
<gene>
    <name evidence="2" type="ORF">DPS86_03320</name>
</gene>
<feature type="transmembrane region" description="Helical" evidence="1">
    <location>
        <begin position="170"/>
        <end position="193"/>
    </location>
</feature>
<evidence type="ECO:0000313" key="2">
    <source>
        <dbReference type="EMBL" id="EBW5240008.1"/>
    </source>
</evidence>
<feature type="transmembrane region" description="Helical" evidence="1">
    <location>
        <begin position="66"/>
        <end position="88"/>
    </location>
</feature>
<keyword evidence="1" id="KW-1133">Transmembrane helix</keyword>
<keyword evidence="1" id="KW-0812">Transmembrane</keyword>
<reference evidence="2" key="1">
    <citation type="submission" date="2018-06" db="EMBL/GenBank/DDBJ databases">
        <authorList>
            <person name="Ashton P.M."/>
            <person name="Dallman T."/>
            <person name="Nair S."/>
            <person name="De Pinna E."/>
            <person name="Peters T."/>
            <person name="Grant K."/>
        </authorList>
    </citation>
    <scope>NUCLEOTIDE SEQUENCE [LARGE SCALE GENOMIC DNA]</scope>
    <source>
        <strain evidence="2">529841</strain>
    </source>
</reference>
<dbReference type="Proteomes" id="UP000839893">
    <property type="component" value="Unassembled WGS sequence"/>
</dbReference>
<name>A0A5W2T022_SALET</name>
<dbReference type="EMBL" id="AAHIPB010000001">
    <property type="protein sequence ID" value="EBW5240008.1"/>
    <property type="molecule type" value="Genomic_DNA"/>
</dbReference>
<sequence length="204" mass="23841">SKLKLFIILSIFFSAIVISFLIIFIIRSNVSIDNINIDLILSPIVYESLFNQISFMRMLDWLHQGAVPFAPQMLFSDSAIFTLPTFLFDEKSSLMYINKFGELSPLGGLSGYASAVIYFSYYYFLWYFILGITSSLLLRFTSSVNFVILSRVIYIYFVCDSLFRFNRDPWFIAIKMFVNNIVFILFVLMIIALKMRMEKRRAIQ</sequence>
<feature type="transmembrane region" description="Helical" evidence="1">
    <location>
        <begin position="108"/>
        <end position="129"/>
    </location>
</feature>
<dbReference type="AlphaFoldDB" id="A0A5W2T022"/>
<proteinExistence type="predicted"/>
<feature type="transmembrane region" description="Helical" evidence="1">
    <location>
        <begin position="6"/>
        <end position="26"/>
    </location>
</feature>
<protein>
    <submittedName>
        <fullName evidence="2">O-antigen polymerase</fullName>
    </submittedName>
</protein>
<comment type="caution">
    <text evidence="2">The sequence shown here is derived from an EMBL/GenBank/DDBJ whole genome shotgun (WGS) entry which is preliminary data.</text>
</comment>
<keyword evidence="1" id="KW-0472">Membrane</keyword>
<feature type="transmembrane region" description="Helical" evidence="1">
    <location>
        <begin position="136"/>
        <end position="158"/>
    </location>
</feature>
<accession>A0A5W2T022</accession>